<evidence type="ECO:0000256" key="1">
    <source>
        <dbReference type="SAM" id="MobiDB-lite"/>
    </source>
</evidence>
<feature type="compositionally biased region" description="Low complexity" evidence="1">
    <location>
        <begin position="1"/>
        <end position="19"/>
    </location>
</feature>
<name>U1HQH2_ENDPU</name>
<proteinExistence type="predicted"/>
<dbReference type="GeneID" id="19240657"/>
<dbReference type="Proteomes" id="UP000019373">
    <property type="component" value="Unassembled WGS sequence"/>
</dbReference>
<dbReference type="RefSeq" id="XP_007801732.1">
    <property type="nucleotide sequence ID" value="XM_007803541.1"/>
</dbReference>
<accession>U1HQH2</accession>
<protein>
    <submittedName>
        <fullName evidence="2">Uncharacterized protein</fullName>
    </submittedName>
</protein>
<feature type="region of interest" description="Disordered" evidence="1">
    <location>
        <begin position="1"/>
        <end position="28"/>
    </location>
</feature>
<reference evidence="3" key="1">
    <citation type="journal article" date="2014" name="BMC Genomics">
        <title>Genome characteristics reveal the impact of lichenization on lichen-forming fungus Endocarpon pusillum Hedwig (Verrucariales, Ascomycota).</title>
        <authorList>
            <person name="Wang Y.-Y."/>
            <person name="Liu B."/>
            <person name="Zhang X.-Y."/>
            <person name="Zhou Q.-M."/>
            <person name="Zhang T."/>
            <person name="Li H."/>
            <person name="Yu Y.-F."/>
            <person name="Zhang X.-L."/>
            <person name="Hao X.-Y."/>
            <person name="Wang M."/>
            <person name="Wang L."/>
            <person name="Wei J.-C."/>
        </authorList>
    </citation>
    <scope>NUCLEOTIDE SEQUENCE [LARGE SCALE GENOMIC DNA]</scope>
    <source>
        <strain evidence="3">Z07020 / HMAS-L-300199</strain>
    </source>
</reference>
<keyword evidence="3" id="KW-1185">Reference proteome</keyword>
<dbReference type="HOGENOM" id="CLU_933928_0_0_1"/>
<organism evidence="2 3">
    <name type="scientific">Endocarpon pusillum (strain Z07020 / HMAS-L-300199)</name>
    <name type="common">Lichen-forming fungus</name>
    <dbReference type="NCBI Taxonomy" id="1263415"/>
    <lineage>
        <taxon>Eukaryota</taxon>
        <taxon>Fungi</taxon>
        <taxon>Dikarya</taxon>
        <taxon>Ascomycota</taxon>
        <taxon>Pezizomycotina</taxon>
        <taxon>Eurotiomycetes</taxon>
        <taxon>Chaetothyriomycetidae</taxon>
        <taxon>Verrucariales</taxon>
        <taxon>Verrucariaceae</taxon>
        <taxon>Endocarpon</taxon>
    </lineage>
</organism>
<evidence type="ECO:0000313" key="3">
    <source>
        <dbReference type="Proteomes" id="UP000019373"/>
    </source>
</evidence>
<dbReference type="OrthoDB" id="10614979at2759"/>
<gene>
    <name evidence="2" type="ORF">EPUS_05709</name>
</gene>
<dbReference type="EMBL" id="KE721068">
    <property type="protein sequence ID" value="ERF72655.1"/>
    <property type="molecule type" value="Genomic_DNA"/>
</dbReference>
<dbReference type="AlphaFoldDB" id="U1HQH2"/>
<sequence length="298" mass="29262">MSTSLSSTSSSNATKTDSTAPVGAAPVGTFTDDSTTFSDFVFKALPTTFSPVGESATSTDSAPRLMATSSISPSIAVGISSASSTSVQISSSSVPPTLKSQRVASSSLAAAPSISTSCTTSANATSNSAALTVANTSAMPSANVSLTSNVAANHESIPIILSSFTAPAAPTAPPSLIGQAQHYQAIPSSMVAISGAESASAPTPAPAPSLQPSVSSRPIAVLSPSSSLLPSLAVDEAAANPAVPNKAGTGTADIRRVTVVSIPTASPMYTGVATAVHVPLRSELGGLVVAITIVVFMG</sequence>
<evidence type="ECO:0000313" key="2">
    <source>
        <dbReference type="EMBL" id="ERF72655.1"/>
    </source>
</evidence>